<proteinExistence type="predicted"/>
<feature type="domain" description="SOCS box" evidence="5">
    <location>
        <begin position="234"/>
        <end position="282"/>
    </location>
</feature>
<evidence type="ECO:0000256" key="1">
    <source>
        <dbReference type="ARBA" id="ARBA00004906"/>
    </source>
</evidence>
<organism evidence="6 8">
    <name type="scientific">Branchiostoma belcheri</name>
    <name type="common">Amphioxus</name>
    <dbReference type="NCBI Taxonomy" id="7741"/>
    <lineage>
        <taxon>Eukaryota</taxon>
        <taxon>Metazoa</taxon>
        <taxon>Chordata</taxon>
        <taxon>Cephalochordata</taxon>
        <taxon>Leptocardii</taxon>
        <taxon>Amphioxiformes</taxon>
        <taxon>Branchiostomatidae</taxon>
        <taxon>Branchiostoma</taxon>
    </lineage>
</organism>
<dbReference type="PROSITE" id="PS50225">
    <property type="entry name" value="SOCS"/>
    <property type="match status" value="1"/>
</dbReference>
<dbReference type="AlphaFoldDB" id="A0A6P4YQI7"/>
<dbReference type="Pfam" id="PF13857">
    <property type="entry name" value="Ank_5"/>
    <property type="match status" value="1"/>
</dbReference>
<dbReference type="PANTHER" id="PTHR24171">
    <property type="entry name" value="ANKYRIN REPEAT DOMAIN-CONTAINING PROTEIN 39-RELATED"/>
    <property type="match status" value="1"/>
</dbReference>
<dbReference type="GeneID" id="109475512"/>
<dbReference type="FunFam" id="1.10.750.20:FF:000001">
    <property type="entry name" value="Ankyrin repeat and SOCS box containing 1"/>
    <property type="match status" value="1"/>
</dbReference>
<protein>
    <submittedName>
        <fullName evidence="7 8">Ankyrin repeat and SOCS box protein 5-like</fullName>
    </submittedName>
</protein>
<dbReference type="SMART" id="SM00248">
    <property type="entry name" value="ANK"/>
    <property type="match status" value="6"/>
</dbReference>
<reference evidence="7 8" key="1">
    <citation type="submission" date="2025-04" db="UniProtKB">
        <authorList>
            <consortium name="RefSeq"/>
        </authorList>
    </citation>
    <scope>IDENTIFICATION</scope>
    <source>
        <tissue evidence="7 8">Gonad</tissue>
    </source>
</reference>
<accession>A0A6P4YQI7</accession>
<evidence type="ECO:0000313" key="8">
    <source>
        <dbReference type="RefSeq" id="XP_019631710.1"/>
    </source>
</evidence>
<dbReference type="InterPro" id="IPR036770">
    <property type="entry name" value="Ankyrin_rpt-contain_sf"/>
</dbReference>
<keyword evidence="3 4" id="KW-0040">ANK repeat</keyword>
<evidence type="ECO:0000256" key="3">
    <source>
        <dbReference type="ARBA" id="ARBA00023043"/>
    </source>
</evidence>
<feature type="repeat" description="ANK" evidence="4">
    <location>
        <begin position="35"/>
        <end position="67"/>
    </location>
</feature>
<evidence type="ECO:0000259" key="5">
    <source>
        <dbReference type="PROSITE" id="PS50225"/>
    </source>
</evidence>
<feature type="repeat" description="ANK" evidence="4">
    <location>
        <begin position="187"/>
        <end position="219"/>
    </location>
</feature>
<dbReference type="Gene3D" id="1.10.750.20">
    <property type="entry name" value="SOCS box"/>
    <property type="match status" value="1"/>
</dbReference>
<dbReference type="Pfam" id="PF12796">
    <property type="entry name" value="Ank_2"/>
    <property type="match status" value="1"/>
</dbReference>
<dbReference type="PROSITE" id="PS50297">
    <property type="entry name" value="ANK_REP_REGION"/>
    <property type="match status" value="3"/>
</dbReference>
<dbReference type="SUPFAM" id="SSF48403">
    <property type="entry name" value="Ankyrin repeat"/>
    <property type="match status" value="1"/>
</dbReference>
<dbReference type="OrthoDB" id="3246549at2759"/>
<dbReference type="PROSITE" id="PS50088">
    <property type="entry name" value="ANK_REPEAT"/>
    <property type="match status" value="3"/>
</dbReference>
<evidence type="ECO:0000256" key="4">
    <source>
        <dbReference type="PROSITE-ProRule" id="PRU00023"/>
    </source>
</evidence>
<keyword evidence="2" id="KW-0677">Repeat</keyword>
<dbReference type="InterPro" id="IPR002110">
    <property type="entry name" value="Ankyrin_rpt"/>
</dbReference>
<keyword evidence="6" id="KW-1185">Reference proteome</keyword>
<evidence type="ECO:0000256" key="2">
    <source>
        <dbReference type="ARBA" id="ARBA00022737"/>
    </source>
</evidence>
<dbReference type="Pfam" id="PF07525">
    <property type="entry name" value="SOCS_box"/>
    <property type="match status" value="1"/>
</dbReference>
<dbReference type="RefSeq" id="XP_019631710.1">
    <property type="nucleotide sequence ID" value="XM_019776151.1"/>
</dbReference>
<comment type="pathway">
    <text evidence="1">Protein modification; protein ubiquitination.</text>
</comment>
<dbReference type="GO" id="GO:0016567">
    <property type="term" value="P:protein ubiquitination"/>
    <property type="evidence" value="ECO:0007669"/>
    <property type="project" value="UniProtKB-UniPathway"/>
</dbReference>
<dbReference type="Pfam" id="PF13637">
    <property type="entry name" value="Ank_4"/>
    <property type="match status" value="1"/>
</dbReference>
<dbReference type="UniPathway" id="UPA00143"/>
<gene>
    <name evidence="7 8" type="primary">LOC109475512</name>
</gene>
<dbReference type="RefSeq" id="XP_019631708.1">
    <property type="nucleotide sequence ID" value="XM_019776149.1"/>
</dbReference>
<dbReference type="Gene3D" id="1.25.40.20">
    <property type="entry name" value="Ankyrin repeat-containing domain"/>
    <property type="match status" value="2"/>
</dbReference>
<dbReference type="KEGG" id="bbel:109475512"/>
<dbReference type="PANTHER" id="PTHR24171:SF9">
    <property type="entry name" value="ANKYRIN REPEAT DOMAIN-CONTAINING PROTEIN 39"/>
    <property type="match status" value="1"/>
</dbReference>
<feature type="repeat" description="ANK" evidence="4">
    <location>
        <begin position="72"/>
        <end position="104"/>
    </location>
</feature>
<name>A0A6P4YQI7_BRABE</name>
<dbReference type="InterPro" id="IPR001496">
    <property type="entry name" value="SOCS_box"/>
</dbReference>
<dbReference type="SMART" id="SM00969">
    <property type="entry name" value="SOCS_box"/>
    <property type="match status" value="1"/>
</dbReference>
<dbReference type="Proteomes" id="UP000515135">
    <property type="component" value="Unplaced"/>
</dbReference>
<evidence type="ECO:0000313" key="6">
    <source>
        <dbReference type="Proteomes" id="UP000515135"/>
    </source>
</evidence>
<evidence type="ECO:0000313" key="7">
    <source>
        <dbReference type="RefSeq" id="XP_019631708.1"/>
    </source>
</evidence>
<sequence>MNDERRMVEAAMSGDTQTVRLYLDKGVDINYAIWNRNSALQAACRRSRLDTVKFLLSCGADVNNVTGERWSNQPTALILAAEEGQLEIVKLLLSHGADVNFTDRWRYSALLSAAAKGHVACQEILIENGANVDQTGVDDASALHCVTGEELTMKDADPYRISPQDSLRLCRSLLRAGANPNTGDGSGRGTPVHVAARGDHVDLTRLLLEAGADMNAVDSQGKKPVDVAPKESATRDLLLSPSPLTLCQLCRLVVRKSLGKERLHTIDRLKIPTAHKTFLQFD</sequence>